<feature type="transmembrane region" description="Helical" evidence="8">
    <location>
        <begin position="775"/>
        <end position="793"/>
    </location>
</feature>
<evidence type="ECO:0000256" key="6">
    <source>
        <dbReference type="ARBA" id="ARBA00022989"/>
    </source>
</evidence>
<feature type="transmembrane region" description="Helical" evidence="8">
    <location>
        <begin position="743"/>
        <end position="763"/>
    </location>
</feature>
<dbReference type="PANTHER" id="PTHR48041:SF139">
    <property type="entry name" value="PROTEIN SCARLET"/>
    <property type="match status" value="1"/>
</dbReference>
<comment type="caution">
    <text evidence="11">The sequence shown here is derived from an EMBL/GenBank/DDBJ whole genome shotgun (WGS) entry which is preliminary data.</text>
</comment>
<name>A0AAD3DBP5_9STRA</name>
<dbReference type="InterPro" id="IPR003439">
    <property type="entry name" value="ABC_transporter-like_ATP-bd"/>
</dbReference>
<dbReference type="InterPro" id="IPR050352">
    <property type="entry name" value="ABCG_transporters"/>
</dbReference>
<evidence type="ECO:0000313" key="12">
    <source>
        <dbReference type="Proteomes" id="UP001054902"/>
    </source>
</evidence>
<evidence type="ECO:0000313" key="11">
    <source>
        <dbReference type="EMBL" id="GFH61406.1"/>
    </source>
</evidence>
<keyword evidence="6 8" id="KW-1133">Transmembrane helix</keyword>
<feature type="transmembrane region" description="Helical" evidence="8">
    <location>
        <begin position="707"/>
        <end position="731"/>
    </location>
</feature>
<evidence type="ECO:0000259" key="10">
    <source>
        <dbReference type="PROSITE" id="PS50893"/>
    </source>
</evidence>
<sequence>MPSFTSLFAYVAINLILWKGQVYASITNSSVTSPLNEHDQMLLLQGEGCLDNARLDTLYTYYELLSDSTRKERVSIFEADNTLQSILFDENDFRIRYKGSRTFITAEDVLGYFQFLNGDMNGFGRNFGIISTNIQNITCESEDVIAVDVISQWFVNFNNAVNPERQVFIFESGSNLVRQVDSMLPHIVNSTLLSLEYDRKKFCDSAAISCPGEMYPFESLQDCYATTANIQDVCTSGVTDEFTQGVLQGDTMACRLLHLANARIRPKHHCPFLRASSDACLRIECPVNIRNDEPLEVVDDFNPTSPPWLRWFVIIFIAAITLIGLISYIWFYHQRSLFKNLVTDDFMVMTNEADYSSKYDMPMLSFENMTLALKNVEDGVDDTIIHFDKGFLGGCRMTCITGESGSGKTSFMKLLCGFDQPHMTLRCGKWIRRAPVGLCPQHADMWPQEMMVKDALFFACTLSGGHIHDYKGCFEELGLINLLDQQIGTLSGGQLQRLNIAASVVRSEPSIIFLDEPLAALDEDNSLACLKAIKNLPVKHAFAITVHSASPAVAAMFDRAIHLDKQRKTMFEYKKLEIEIDFDSMPSTGLKVKDCVVWNTIDSFKAAIVLWYGQFFGIPFVELLLTLCSVMGAIVVGFLARKSTVDWHDESSFFQTRESSRVPLYVNYSTIGAAFTTSFGGALIYANRERQVMNHFRSIRLMSPSGYLAAMLLLRSFVHGVIQAAAWIFVTNPIIGYTVDLDMIFTTMTLFIFSWSAITFAAAIAQSSSLYSSHIVMIMDVFMVFFSGPYFFFENIYGIFKAIHYICPNFYSSSAVAYVVALSMDNGCGPTQFPGECASGRDILSMAEIQPFSIALAQGIQIIFALAAFIWTLLFFKRRGRDCIGSNETVDENEAKQNMAASIMQSSMVLNLLQPTRNTFQGLTQEQINEYDIDWADVELRNTMRKSERLSLLQQKDLQQNFQPQDSFTDNDDKVIDEANYREKVVGLESLHNFESEITRRVY</sequence>
<dbReference type="Pfam" id="PF01061">
    <property type="entry name" value="ABC2_membrane"/>
    <property type="match status" value="1"/>
</dbReference>
<keyword evidence="3 8" id="KW-0812">Transmembrane</keyword>
<dbReference type="SUPFAM" id="SSF52540">
    <property type="entry name" value="P-loop containing nucleoside triphosphate hydrolases"/>
    <property type="match status" value="1"/>
</dbReference>
<proteinExistence type="predicted"/>
<keyword evidence="9" id="KW-0732">Signal</keyword>
<dbReference type="InterPro" id="IPR013525">
    <property type="entry name" value="ABC2_TM"/>
</dbReference>
<feature type="transmembrane region" description="Helical" evidence="8">
    <location>
        <begin position="615"/>
        <end position="640"/>
    </location>
</feature>
<dbReference type="GO" id="GO:0016020">
    <property type="term" value="C:membrane"/>
    <property type="evidence" value="ECO:0007669"/>
    <property type="project" value="UniProtKB-SubCell"/>
</dbReference>
<dbReference type="InterPro" id="IPR027417">
    <property type="entry name" value="P-loop_NTPase"/>
</dbReference>
<dbReference type="EMBL" id="BLLK01000074">
    <property type="protein sequence ID" value="GFH61406.1"/>
    <property type="molecule type" value="Genomic_DNA"/>
</dbReference>
<comment type="subcellular location">
    <subcellularLocation>
        <location evidence="1">Membrane</location>
        <topology evidence="1">Multi-pass membrane protein</topology>
    </subcellularLocation>
</comment>
<evidence type="ECO:0000256" key="5">
    <source>
        <dbReference type="ARBA" id="ARBA00022840"/>
    </source>
</evidence>
<keyword evidence="12" id="KW-1185">Reference proteome</keyword>
<accession>A0AAD3DBP5</accession>
<evidence type="ECO:0000256" key="1">
    <source>
        <dbReference type="ARBA" id="ARBA00004141"/>
    </source>
</evidence>
<evidence type="ECO:0000256" key="2">
    <source>
        <dbReference type="ARBA" id="ARBA00022448"/>
    </source>
</evidence>
<protein>
    <recommendedName>
        <fullName evidence="10">ABC transporter domain-containing protein</fullName>
    </recommendedName>
</protein>
<keyword evidence="4" id="KW-0547">Nucleotide-binding</keyword>
<organism evidence="11 12">
    <name type="scientific">Chaetoceros tenuissimus</name>
    <dbReference type="NCBI Taxonomy" id="426638"/>
    <lineage>
        <taxon>Eukaryota</taxon>
        <taxon>Sar</taxon>
        <taxon>Stramenopiles</taxon>
        <taxon>Ochrophyta</taxon>
        <taxon>Bacillariophyta</taxon>
        <taxon>Coscinodiscophyceae</taxon>
        <taxon>Chaetocerotophycidae</taxon>
        <taxon>Chaetocerotales</taxon>
        <taxon>Chaetocerotaceae</taxon>
        <taxon>Chaetoceros</taxon>
    </lineage>
</organism>
<dbReference type="Gene3D" id="3.40.50.300">
    <property type="entry name" value="P-loop containing nucleotide triphosphate hydrolases"/>
    <property type="match status" value="1"/>
</dbReference>
<evidence type="ECO:0000256" key="3">
    <source>
        <dbReference type="ARBA" id="ARBA00022692"/>
    </source>
</evidence>
<reference evidence="11 12" key="1">
    <citation type="journal article" date="2021" name="Sci. Rep.">
        <title>The genome of the diatom Chaetoceros tenuissimus carries an ancient integrated fragment of an extant virus.</title>
        <authorList>
            <person name="Hongo Y."/>
            <person name="Kimura K."/>
            <person name="Takaki Y."/>
            <person name="Yoshida Y."/>
            <person name="Baba S."/>
            <person name="Kobayashi G."/>
            <person name="Nagasaki K."/>
            <person name="Hano T."/>
            <person name="Tomaru Y."/>
        </authorList>
    </citation>
    <scope>NUCLEOTIDE SEQUENCE [LARGE SCALE GENOMIC DNA]</scope>
    <source>
        <strain evidence="11 12">NIES-3715</strain>
    </source>
</reference>
<feature type="signal peptide" evidence="9">
    <location>
        <begin position="1"/>
        <end position="24"/>
    </location>
</feature>
<gene>
    <name evidence="11" type="ORF">CTEN210_17882</name>
</gene>
<dbReference type="AlphaFoldDB" id="A0AAD3DBP5"/>
<keyword evidence="5" id="KW-0067">ATP-binding</keyword>
<dbReference type="InterPro" id="IPR017871">
    <property type="entry name" value="ABC_transporter-like_CS"/>
</dbReference>
<feature type="transmembrane region" description="Helical" evidence="8">
    <location>
        <begin position="665"/>
        <end position="686"/>
    </location>
</feature>
<feature type="chain" id="PRO_5042034135" description="ABC transporter domain-containing protein" evidence="9">
    <location>
        <begin position="25"/>
        <end position="1003"/>
    </location>
</feature>
<dbReference type="PANTHER" id="PTHR48041">
    <property type="entry name" value="ABC TRANSPORTER G FAMILY MEMBER 28"/>
    <property type="match status" value="1"/>
</dbReference>
<feature type="transmembrane region" description="Helical" evidence="8">
    <location>
        <begin position="308"/>
        <end position="331"/>
    </location>
</feature>
<evidence type="ECO:0000256" key="9">
    <source>
        <dbReference type="SAM" id="SignalP"/>
    </source>
</evidence>
<keyword evidence="7 8" id="KW-0472">Membrane</keyword>
<dbReference type="GO" id="GO:0005524">
    <property type="term" value="F:ATP binding"/>
    <property type="evidence" value="ECO:0007669"/>
    <property type="project" value="UniProtKB-KW"/>
</dbReference>
<dbReference type="PROSITE" id="PS00211">
    <property type="entry name" value="ABC_TRANSPORTER_1"/>
    <property type="match status" value="1"/>
</dbReference>
<feature type="domain" description="ABC transporter" evidence="10">
    <location>
        <begin position="364"/>
        <end position="590"/>
    </location>
</feature>
<keyword evidence="2" id="KW-0813">Transport</keyword>
<feature type="transmembrane region" description="Helical" evidence="8">
    <location>
        <begin position="854"/>
        <end position="876"/>
    </location>
</feature>
<evidence type="ECO:0000256" key="7">
    <source>
        <dbReference type="ARBA" id="ARBA00023136"/>
    </source>
</evidence>
<evidence type="ECO:0000256" key="8">
    <source>
        <dbReference type="SAM" id="Phobius"/>
    </source>
</evidence>
<dbReference type="PROSITE" id="PS50893">
    <property type="entry name" value="ABC_TRANSPORTER_2"/>
    <property type="match status" value="1"/>
</dbReference>
<evidence type="ECO:0000256" key="4">
    <source>
        <dbReference type="ARBA" id="ARBA00022741"/>
    </source>
</evidence>
<dbReference type="GO" id="GO:0016887">
    <property type="term" value="F:ATP hydrolysis activity"/>
    <property type="evidence" value="ECO:0007669"/>
    <property type="project" value="InterPro"/>
</dbReference>
<dbReference type="SMART" id="SM00382">
    <property type="entry name" value="AAA"/>
    <property type="match status" value="1"/>
</dbReference>
<dbReference type="InterPro" id="IPR003593">
    <property type="entry name" value="AAA+_ATPase"/>
</dbReference>
<dbReference type="Proteomes" id="UP001054902">
    <property type="component" value="Unassembled WGS sequence"/>
</dbReference>
<dbReference type="GO" id="GO:0140359">
    <property type="term" value="F:ABC-type transporter activity"/>
    <property type="evidence" value="ECO:0007669"/>
    <property type="project" value="InterPro"/>
</dbReference>
<dbReference type="Pfam" id="PF00005">
    <property type="entry name" value="ABC_tran"/>
    <property type="match status" value="1"/>
</dbReference>